<dbReference type="STRING" id="1293891.TMES_01625"/>
<name>A0A1Y2L3V9_9PROT</name>
<organism evidence="3 4">
    <name type="scientific">Thalassospira mesophila</name>
    <dbReference type="NCBI Taxonomy" id="1293891"/>
    <lineage>
        <taxon>Bacteria</taxon>
        <taxon>Pseudomonadati</taxon>
        <taxon>Pseudomonadota</taxon>
        <taxon>Alphaproteobacteria</taxon>
        <taxon>Rhodospirillales</taxon>
        <taxon>Thalassospiraceae</taxon>
        <taxon>Thalassospira</taxon>
    </lineage>
</organism>
<dbReference type="OrthoDB" id="5519430at2"/>
<accession>A0A1Y2L3V9</accession>
<keyword evidence="1" id="KW-0472">Membrane</keyword>
<dbReference type="EMBL" id="JFKA01000001">
    <property type="protein sequence ID" value="OSQ40505.1"/>
    <property type="molecule type" value="Genomic_DNA"/>
</dbReference>
<feature type="domain" description="DUF1468" evidence="2">
    <location>
        <begin position="5"/>
        <end position="136"/>
    </location>
</feature>
<dbReference type="InterPro" id="IPR009936">
    <property type="entry name" value="DUF1468"/>
</dbReference>
<evidence type="ECO:0000313" key="4">
    <source>
        <dbReference type="Proteomes" id="UP000193391"/>
    </source>
</evidence>
<keyword evidence="1" id="KW-1133">Transmembrane helix</keyword>
<comment type="caution">
    <text evidence="3">The sequence shown here is derived from an EMBL/GenBank/DDBJ whole genome shotgun (WGS) entry which is preliminary data.</text>
</comment>
<dbReference type="AlphaFoldDB" id="A0A1Y2L3V9"/>
<feature type="transmembrane region" description="Helical" evidence="1">
    <location>
        <begin position="113"/>
        <end position="132"/>
    </location>
</feature>
<evidence type="ECO:0000256" key="1">
    <source>
        <dbReference type="SAM" id="Phobius"/>
    </source>
</evidence>
<gene>
    <name evidence="3" type="ORF">TMES_01625</name>
</gene>
<protein>
    <submittedName>
        <fullName evidence="3">Membrane protein</fullName>
    </submittedName>
</protein>
<sequence>MSDRALGVACLLLSAFYIFMATQIQTSFITDYLGPKFFPILIGVLLAISAIFPILKPDPEPDWPGAARMIEIVFAVAVMVAYTYALPVVGFVLSTAITSGLLSWRLGAKPLSAAMAGVSISVGIYVVFHLILQLSLARGPWGF</sequence>
<dbReference type="Proteomes" id="UP000193391">
    <property type="component" value="Unassembled WGS sequence"/>
</dbReference>
<dbReference type="Pfam" id="PF07331">
    <property type="entry name" value="TctB"/>
    <property type="match status" value="1"/>
</dbReference>
<feature type="transmembrane region" description="Helical" evidence="1">
    <location>
        <begin position="37"/>
        <end position="55"/>
    </location>
</feature>
<dbReference type="RefSeq" id="WP_085578795.1">
    <property type="nucleotide sequence ID" value="NZ_JFKA01000001.1"/>
</dbReference>
<evidence type="ECO:0000259" key="2">
    <source>
        <dbReference type="Pfam" id="PF07331"/>
    </source>
</evidence>
<evidence type="ECO:0000313" key="3">
    <source>
        <dbReference type="EMBL" id="OSQ40505.1"/>
    </source>
</evidence>
<keyword evidence="1" id="KW-0812">Transmembrane</keyword>
<proteinExistence type="predicted"/>
<keyword evidence="4" id="KW-1185">Reference proteome</keyword>
<feature type="transmembrane region" description="Helical" evidence="1">
    <location>
        <begin position="67"/>
        <end position="93"/>
    </location>
</feature>
<reference evidence="3 4" key="1">
    <citation type="submission" date="2014-03" db="EMBL/GenBank/DDBJ databases">
        <title>The draft genome sequence of Thalassospira mesophila JCM 18969.</title>
        <authorList>
            <person name="Lai Q."/>
            <person name="Shao Z."/>
        </authorList>
    </citation>
    <scope>NUCLEOTIDE SEQUENCE [LARGE SCALE GENOMIC DNA]</scope>
    <source>
        <strain evidence="3 4">JCM 18969</strain>
    </source>
</reference>